<feature type="domain" description="HIT" evidence="10">
    <location>
        <begin position="12"/>
        <end position="123"/>
    </location>
</feature>
<dbReference type="InterPro" id="IPR001310">
    <property type="entry name" value="Histidine_triad_HIT"/>
</dbReference>
<dbReference type="GO" id="GO:0000166">
    <property type="term" value="F:nucleotide binding"/>
    <property type="evidence" value="ECO:0007669"/>
    <property type="project" value="UniProtKB-KW"/>
</dbReference>
<protein>
    <recommendedName>
        <fullName evidence="5">Adenosine 5'-monophosphoramidase HINT3</fullName>
    </recommendedName>
    <alternativeName>
        <fullName evidence="6">Histidine triad nucleotide-binding protein 3</fullName>
    </alternativeName>
</protein>
<evidence type="ECO:0000256" key="2">
    <source>
        <dbReference type="ARBA" id="ARBA00022801"/>
    </source>
</evidence>
<evidence type="ECO:0000256" key="7">
    <source>
        <dbReference type="PIRSR" id="PIRSR601310-1"/>
    </source>
</evidence>
<evidence type="ECO:0000259" key="10">
    <source>
        <dbReference type="PROSITE" id="PS51084"/>
    </source>
</evidence>
<evidence type="ECO:0000256" key="6">
    <source>
        <dbReference type="ARBA" id="ARBA00042361"/>
    </source>
</evidence>
<evidence type="ECO:0000256" key="4">
    <source>
        <dbReference type="ARBA" id="ARBA00025764"/>
    </source>
</evidence>
<dbReference type="EMBL" id="JBJJXI010000072">
    <property type="protein sequence ID" value="KAL3396308.1"/>
    <property type="molecule type" value="Genomic_DNA"/>
</dbReference>
<dbReference type="PRINTS" id="PR00332">
    <property type="entry name" value="HISTRIAD"/>
</dbReference>
<name>A0ABD2WT36_9HYME</name>
<evidence type="ECO:0000313" key="11">
    <source>
        <dbReference type="EMBL" id="KAL3396308.1"/>
    </source>
</evidence>
<organism evidence="11 12">
    <name type="scientific">Trichogramma kaykai</name>
    <dbReference type="NCBI Taxonomy" id="54128"/>
    <lineage>
        <taxon>Eukaryota</taxon>
        <taxon>Metazoa</taxon>
        <taxon>Ecdysozoa</taxon>
        <taxon>Arthropoda</taxon>
        <taxon>Hexapoda</taxon>
        <taxon>Insecta</taxon>
        <taxon>Pterygota</taxon>
        <taxon>Neoptera</taxon>
        <taxon>Endopterygota</taxon>
        <taxon>Hymenoptera</taxon>
        <taxon>Apocrita</taxon>
        <taxon>Proctotrupomorpha</taxon>
        <taxon>Chalcidoidea</taxon>
        <taxon>Trichogrammatidae</taxon>
        <taxon>Trichogramma</taxon>
    </lineage>
</organism>
<feature type="short sequence motif" description="Histidine triad motif" evidence="8 9">
    <location>
        <begin position="103"/>
        <end position="107"/>
    </location>
</feature>
<dbReference type="Pfam" id="PF11969">
    <property type="entry name" value="DcpS_C"/>
    <property type="match status" value="1"/>
</dbReference>
<dbReference type="SUPFAM" id="SSF54197">
    <property type="entry name" value="HIT-like"/>
    <property type="match status" value="1"/>
</dbReference>
<dbReference type="PANTHER" id="PTHR12486">
    <property type="entry name" value="APRATAXIN-RELATED"/>
    <property type="match status" value="1"/>
</dbReference>
<keyword evidence="1" id="KW-0547">Nucleotide-binding</keyword>
<dbReference type="GO" id="GO:0016787">
    <property type="term" value="F:hydrolase activity"/>
    <property type="evidence" value="ECO:0007669"/>
    <property type="project" value="UniProtKB-KW"/>
</dbReference>
<sequence length="144" mass="16746">MATVENYQNNCVFCKILQKEEPGTNIYEDEHVACIKDINPASTHHYLIIPKIHIVNAKVMEKKDEEIYDKMVATVDIIIDRLGLEKTSTRTGFHWPPFTTVNHLHLHVISPVESMSFVKNMMFKPNSYWFVGTDYVKSRFIKDS</sequence>
<dbReference type="PROSITE" id="PS51084">
    <property type="entry name" value="HIT_2"/>
    <property type="match status" value="1"/>
</dbReference>
<reference evidence="11 12" key="1">
    <citation type="journal article" date="2024" name="bioRxiv">
        <title>A reference genome for Trichogramma kaykai: A tiny desert-dwelling parasitoid wasp with competing sex-ratio distorters.</title>
        <authorList>
            <person name="Culotta J."/>
            <person name="Lindsey A.R."/>
        </authorList>
    </citation>
    <scope>NUCLEOTIDE SEQUENCE [LARGE SCALE GENOMIC DNA]</scope>
    <source>
        <strain evidence="11 12">KSX58</strain>
    </source>
</reference>
<comment type="caution">
    <text evidence="11">The sequence shown here is derived from an EMBL/GenBank/DDBJ whole genome shotgun (WGS) entry which is preliminary data.</text>
</comment>
<evidence type="ECO:0000256" key="1">
    <source>
        <dbReference type="ARBA" id="ARBA00022741"/>
    </source>
</evidence>
<dbReference type="Proteomes" id="UP001627154">
    <property type="component" value="Unassembled WGS sequence"/>
</dbReference>
<keyword evidence="2" id="KW-0378">Hydrolase</keyword>
<dbReference type="InterPro" id="IPR011146">
    <property type="entry name" value="HIT-like"/>
</dbReference>
<accession>A0ABD2WT36</accession>
<comment type="similarity">
    <text evidence="4">Belongs to the HINT family.</text>
</comment>
<comment type="catalytic activity">
    <reaction evidence="3">
        <text>adenosine 5'-phosphoramidate + H2O = NH4(+) + AMP</text>
        <dbReference type="Rhea" id="RHEA:67916"/>
        <dbReference type="ChEBI" id="CHEBI:15377"/>
        <dbReference type="ChEBI" id="CHEBI:28938"/>
        <dbReference type="ChEBI" id="CHEBI:57890"/>
        <dbReference type="ChEBI" id="CHEBI:456215"/>
    </reaction>
</comment>
<dbReference type="Gene3D" id="3.30.428.10">
    <property type="entry name" value="HIT-like"/>
    <property type="match status" value="1"/>
</dbReference>
<evidence type="ECO:0000256" key="8">
    <source>
        <dbReference type="PIRSR" id="PIRSR601310-3"/>
    </source>
</evidence>
<dbReference type="AlphaFoldDB" id="A0ABD2WT36"/>
<evidence type="ECO:0000256" key="3">
    <source>
        <dbReference type="ARBA" id="ARBA00024472"/>
    </source>
</evidence>
<evidence type="ECO:0000256" key="9">
    <source>
        <dbReference type="PROSITE-ProRule" id="PRU00464"/>
    </source>
</evidence>
<proteinExistence type="inferred from homology"/>
<evidence type="ECO:0000313" key="12">
    <source>
        <dbReference type="Proteomes" id="UP001627154"/>
    </source>
</evidence>
<gene>
    <name evidence="11" type="ORF">TKK_009723</name>
</gene>
<dbReference type="PANTHER" id="PTHR12486:SF5">
    <property type="entry name" value="ADENOSINE 5'-MONOPHOSPHORAMIDASE HINT3"/>
    <property type="match status" value="1"/>
</dbReference>
<evidence type="ECO:0000256" key="5">
    <source>
        <dbReference type="ARBA" id="ARBA00039802"/>
    </source>
</evidence>
<keyword evidence="12" id="KW-1185">Reference proteome</keyword>
<feature type="active site" description="Tele-AMP-histidine intermediate" evidence="7">
    <location>
        <position position="105"/>
    </location>
</feature>
<dbReference type="InterPro" id="IPR036265">
    <property type="entry name" value="HIT-like_sf"/>
</dbReference>